<dbReference type="Gene3D" id="3.40.50.10860">
    <property type="entry name" value="Leucine Dehydrogenase, chain A, domain 1"/>
    <property type="match status" value="1"/>
</dbReference>
<feature type="domain" description="Glutamate/phenylalanine/leucine/valine/L-tryptophan dehydrogenase C-terminal" evidence="8">
    <location>
        <begin position="178"/>
        <end position="408"/>
    </location>
</feature>
<evidence type="ECO:0000256" key="1">
    <source>
        <dbReference type="ARBA" id="ARBA00003868"/>
    </source>
</evidence>
<dbReference type="Gene3D" id="3.40.50.720">
    <property type="entry name" value="NAD(P)-binding Rossmann-like Domain"/>
    <property type="match status" value="1"/>
</dbReference>
<keyword evidence="3 6" id="KW-0560">Oxidoreductase</keyword>
<dbReference type="Pfam" id="PF00208">
    <property type="entry name" value="ELFV_dehydrog"/>
    <property type="match status" value="1"/>
</dbReference>
<dbReference type="CDD" id="cd01076">
    <property type="entry name" value="NAD_bind_1_Glu_DH"/>
    <property type="match status" value="1"/>
</dbReference>
<dbReference type="PIRSF" id="PIRSF000185">
    <property type="entry name" value="Glu_DH"/>
    <property type="match status" value="1"/>
</dbReference>
<name>A0ABT3T1D0_9GAMM</name>
<evidence type="ECO:0000313" key="9">
    <source>
        <dbReference type="EMBL" id="MCX2976060.1"/>
    </source>
</evidence>
<dbReference type="InterPro" id="IPR036291">
    <property type="entry name" value="NAD(P)-bd_dom_sf"/>
</dbReference>
<protein>
    <recommendedName>
        <fullName evidence="6">Glutamate dehydrogenase</fullName>
    </recommendedName>
</protein>
<gene>
    <name evidence="9" type="ORF">EYC82_01650</name>
</gene>
<dbReference type="InterPro" id="IPR014362">
    <property type="entry name" value="Glu_DH"/>
</dbReference>
<comment type="similarity">
    <text evidence="2 6 7">Belongs to the Glu/Leu/Phe/Val dehydrogenases family.</text>
</comment>
<keyword evidence="10" id="KW-1185">Reference proteome</keyword>
<accession>A0ABT3T1D0</accession>
<dbReference type="Proteomes" id="UP001143304">
    <property type="component" value="Unassembled WGS sequence"/>
</dbReference>
<dbReference type="InterPro" id="IPR006097">
    <property type="entry name" value="Glu/Leu/Phe/Val/Trp_DH_dimer"/>
</dbReference>
<evidence type="ECO:0000256" key="7">
    <source>
        <dbReference type="RuleBase" id="RU004417"/>
    </source>
</evidence>
<dbReference type="PANTHER" id="PTHR11606">
    <property type="entry name" value="GLUTAMATE DEHYDROGENASE"/>
    <property type="match status" value="1"/>
</dbReference>
<evidence type="ECO:0000256" key="5">
    <source>
        <dbReference type="ARBA" id="ARBA00048584"/>
    </source>
</evidence>
<dbReference type="InterPro" id="IPR046346">
    <property type="entry name" value="Aminoacid_DH-like_N_sf"/>
</dbReference>
<evidence type="ECO:0000256" key="2">
    <source>
        <dbReference type="ARBA" id="ARBA00006382"/>
    </source>
</evidence>
<dbReference type="InterPro" id="IPR033524">
    <property type="entry name" value="Glu/Leu/Phe/Val_DH_AS"/>
</dbReference>
<evidence type="ECO:0000259" key="8">
    <source>
        <dbReference type="SMART" id="SM00839"/>
    </source>
</evidence>
<sequence>MMMLDNVSFFFNRAADHLGLDEKLRTILLTPNRVVRVEIVTESDSGDLMHHLGFRVQHSSARGPMKGGLRYHPSMDEEHAASLASLMTWKTAVVDIPYGGAKGGINCDPSKLSETELYRITTTFVELIKEVIGPTIDIPAPDVNTNATVMGWIMDEYSKFYGFSPGVVTGKPVDLFGSLGREEATGRGVMYALEECLKDQNRKLEDVSVAIQGFGNVGSNAARLIAQRGGKIVAISDIQGGIANNDGLDVPALIDWVNSNGSVQNFPGAHAIDGNEIIVYKADVLIPAALEEAITTENAGRVQATIVIEAANGPVTCKAHDMLVQQGVTVVPDILANAGGVTASYFEWSQNIQQFRWDESRVVEELEKVMRRAYRNVADLALRDDIDLRTAAFVLAIKRVARTTTLRRAVSHLLPASLLE</sequence>
<organism evidence="9 10">
    <name type="scientific">Candidatus Marimicrobium litorale</name>
    <dbReference type="NCBI Taxonomy" id="2518991"/>
    <lineage>
        <taxon>Bacteria</taxon>
        <taxon>Pseudomonadati</taxon>
        <taxon>Pseudomonadota</taxon>
        <taxon>Gammaproteobacteria</taxon>
        <taxon>Cellvibrionales</taxon>
        <taxon>Halieaceae</taxon>
        <taxon>Marimicrobium</taxon>
    </lineage>
</organism>
<dbReference type="SUPFAM" id="SSF51735">
    <property type="entry name" value="NAD(P)-binding Rossmann-fold domains"/>
    <property type="match status" value="1"/>
</dbReference>
<dbReference type="PRINTS" id="PR00082">
    <property type="entry name" value="GLFDHDRGNASE"/>
</dbReference>
<dbReference type="EMBL" id="SHNO01000001">
    <property type="protein sequence ID" value="MCX2976060.1"/>
    <property type="molecule type" value="Genomic_DNA"/>
</dbReference>
<dbReference type="PROSITE" id="PS00074">
    <property type="entry name" value="GLFV_DEHYDROGENASE"/>
    <property type="match status" value="1"/>
</dbReference>
<dbReference type="InterPro" id="IPR006096">
    <property type="entry name" value="Glu/Leu/Phe/Val/Trp_DH_C"/>
</dbReference>
<evidence type="ECO:0000313" key="10">
    <source>
        <dbReference type="Proteomes" id="UP001143304"/>
    </source>
</evidence>
<evidence type="ECO:0000256" key="4">
    <source>
        <dbReference type="ARBA" id="ARBA00023027"/>
    </source>
</evidence>
<comment type="function">
    <text evidence="1">Catalyzes the reversible oxidative deamination of glutamate to alpha-ketoglutarate and ammonia.</text>
</comment>
<comment type="catalytic activity">
    <reaction evidence="5">
        <text>L-glutamate + NADP(+) + H2O = 2-oxoglutarate + NH4(+) + NADPH + H(+)</text>
        <dbReference type="Rhea" id="RHEA:11612"/>
        <dbReference type="ChEBI" id="CHEBI:15377"/>
        <dbReference type="ChEBI" id="CHEBI:15378"/>
        <dbReference type="ChEBI" id="CHEBI:16810"/>
        <dbReference type="ChEBI" id="CHEBI:28938"/>
        <dbReference type="ChEBI" id="CHEBI:29985"/>
        <dbReference type="ChEBI" id="CHEBI:57783"/>
        <dbReference type="ChEBI" id="CHEBI:58349"/>
        <dbReference type="EC" id="1.4.1.4"/>
    </reaction>
</comment>
<dbReference type="PANTHER" id="PTHR11606:SF24">
    <property type="entry name" value="NAD-SPECIFIC GLUTAMATE DEHYDROGENASE"/>
    <property type="match status" value="1"/>
</dbReference>
<dbReference type="SUPFAM" id="SSF53223">
    <property type="entry name" value="Aminoacid dehydrogenase-like, N-terminal domain"/>
    <property type="match status" value="1"/>
</dbReference>
<comment type="caution">
    <text evidence="9">The sequence shown here is derived from an EMBL/GenBank/DDBJ whole genome shotgun (WGS) entry which is preliminary data.</text>
</comment>
<proteinExistence type="inferred from homology"/>
<keyword evidence="4" id="KW-0520">NAD</keyword>
<reference evidence="9" key="1">
    <citation type="submission" date="2019-02" db="EMBL/GenBank/DDBJ databases">
        <authorList>
            <person name="Li S.-H."/>
        </authorList>
    </citation>
    <scope>NUCLEOTIDE SEQUENCE</scope>
    <source>
        <strain evidence="9">IMCC11814</strain>
    </source>
</reference>
<evidence type="ECO:0000256" key="3">
    <source>
        <dbReference type="ARBA" id="ARBA00023002"/>
    </source>
</evidence>
<dbReference type="InterPro" id="IPR033922">
    <property type="entry name" value="NAD_bind_Glu_DH"/>
</dbReference>
<dbReference type="InterPro" id="IPR006095">
    <property type="entry name" value="Glu/Leu/Phe/Val/Trp_DH"/>
</dbReference>
<dbReference type="SMART" id="SM00839">
    <property type="entry name" value="ELFV_dehydrog"/>
    <property type="match status" value="1"/>
</dbReference>
<dbReference type="Pfam" id="PF02812">
    <property type="entry name" value="ELFV_dehydrog_N"/>
    <property type="match status" value="1"/>
</dbReference>
<evidence type="ECO:0000256" key="6">
    <source>
        <dbReference type="PIRNR" id="PIRNR000185"/>
    </source>
</evidence>